<dbReference type="EMBL" id="BOVJ01000026">
    <property type="protein sequence ID" value="GIQ62344.1"/>
    <property type="molecule type" value="Genomic_DNA"/>
</dbReference>
<evidence type="ECO:0000259" key="1">
    <source>
        <dbReference type="Pfam" id="PF01243"/>
    </source>
</evidence>
<feature type="domain" description="Pyridoxamine 5'-phosphate oxidase N-terminal" evidence="1">
    <location>
        <begin position="9"/>
        <end position="93"/>
    </location>
</feature>
<gene>
    <name evidence="2" type="ORF">PACILC2_09120</name>
</gene>
<dbReference type="RefSeq" id="WP_213527648.1">
    <property type="nucleotide sequence ID" value="NZ_BOVJ01000026.1"/>
</dbReference>
<evidence type="ECO:0000313" key="3">
    <source>
        <dbReference type="Proteomes" id="UP000680304"/>
    </source>
</evidence>
<accession>A0ABQ4N2E3</accession>
<keyword evidence="3" id="KW-1185">Reference proteome</keyword>
<organism evidence="2 3">
    <name type="scientific">Paenibacillus cisolokensis</name>
    <dbReference type="NCBI Taxonomy" id="1658519"/>
    <lineage>
        <taxon>Bacteria</taxon>
        <taxon>Bacillati</taxon>
        <taxon>Bacillota</taxon>
        <taxon>Bacilli</taxon>
        <taxon>Bacillales</taxon>
        <taxon>Paenibacillaceae</taxon>
        <taxon>Paenibacillus</taxon>
    </lineage>
</organism>
<comment type="caution">
    <text evidence="2">The sequence shown here is derived from an EMBL/GenBank/DDBJ whole genome shotgun (WGS) entry which is preliminary data.</text>
</comment>
<dbReference type="Gene3D" id="2.30.110.10">
    <property type="entry name" value="Electron Transport, Fmn-binding Protein, Chain A"/>
    <property type="match status" value="1"/>
</dbReference>
<dbReference type="SUPFAM" id="SSF50475">
    <property type="entry name" value="FMN-binding split barrel"/>
    <property type="match status" value="1"/>
</dbReference>
<protein>
    <recommendedName>
        <fullName evidence="1">Pyridoxamine 5'-phosphate oxidase N-terminal domain-containing protein</fullName>
    </recommendedName>
</protein>
<dbReference type="NCBIfam" id="NF005232">
    <property type="entry name" value="PRK06733.1"/>
    <property type="match status" value="1"/>
</dbReference>
<reference evidence="2 3" key="1">
    <citation type="submission" date="2021-04" db="EMBL/GenBank/DDBJ databases">
        <title>Draft genome sequence of Paenibacillus cisolokensis, LC2-13A.</title>
        <authorList>
            <person name="Uke A."/>
            <person name="Chhe C."/>
            <person name="Baramee S."/>
            <person name="Kosugi A."/>
        </authorList>
    </citation>
    <scope>NUCLEOTIDE SEQUENCE [LARGE SCALE GENOMIC DNA]</scope>
    <source>
        <strain evidence="2 3">LC2-13A</strain>
    </source>
</reference>
<name>A0ABQ4N2E3_9BACL</name>
<sequence length="150" mass="16657">MTEPVTALSDEMVLQLQSQPFVLLHTVDADSGYPTSSVISWVFAPDAKRIRFAVDGRSRLVRNMASRPDICLTVFGPCTAQAVYGKVRVLSDDLDGVPFRLVCYEAEIDTVRNAMFHGSRLAAVPEFEKTYDKRAADKLDGQVFEAIRKA</sequence>
<dbReference type="InterPro" id="IPR012349">
    <property type="entry name" value="Split_barrel_FMN-bd"/>
</dbReference>
<proteinExistence type="predicted"/>
<evidence type="ECO:0000313" key="2">
    <source>
        <dbReference type="EMBL" id="GIQ62344.1"/>
    </source>
</evidence>
<dbReference type="InterPro" id="IPR011576">
    <property type="entry name" value="Pyridox_Oxase_N"/>
</dbReference>
<dbReference type="Pfam" id="PF01243">
    <property type="entry name" value="PNPOx_N"/>
    <property type="match status" value="1"/>
</dbReference>
<dbReference type="Proteomes" id="UP000680304">
    <property type="component" value="Unassembled WGS sequence"/>
</dbReference>